<dbReference type="GO" id="GO:0033013">
    <property type="term" value="P:tetrapyrrole metabolic process"/>
    <property type="evidence" value="ECO:0007669"/>
    <property type="project" value="UniProtKB-ARBA"/>
</dbReference>
<name>A0A8I1M7B4_9PROT</name>
<keyword evidence="4 6" id="KW-1133">Transmembrane helix</keyword>
<protein>
    <submittedName>
        <fullName evidence="7">Tryptophan-rich sensory protein</fullName>
    </submittedName>
</protein>
<dbReference type="Gene3D" id="1.20.1260.100">
    <property type="entry name" value="TspO/MBR protein"/>
    <property type="match status" value="1"/>
</dbReference>
<evidence type="ECO:0000256" key="6">
    <source>
        <dbReference type="SAM" id="Phobius"/>
    </source>
</evidence>
<comment type="subcellular location">
    <subcellularLocation>
        <location evidence="1">Membrane</location>
        <topology evidence="1">Multi-pass membrane protein</topology>
    </subcellularLocation>
</comment>
<dbReference type="GO" id="GO:0016020">
    <property type="term" value="C:membrane"/>
    <property type="evidence" value="ECO:0007669"/>
    <property type="project" value="UniProtKB-SubCell"/>
</dbReference>
<comment type="caution">
    <text evidence="7">The sequence shown here is derived from an EMBL/GenBank/DDBJ whole genome shotgun (WGS) entry which is preliminary data.</text>
</comment>
<dbReference type="CDD" id="cd15904">
    <property type="entry name" value="TSPO_MBR"/>
    <property type="match status" value="1"/>
</dbReference>
<comment type="similarity">
    <text evidence="2">Belongs to the TspO/BZRP family.</text>
</comment>
<evidence type="ECO:0000256" key="1">
    <source>
        <dbReference type="ARBA" id="ARBA00004141"/>
    </source>
</evidence>
<evidence type="ECO:0000256" key="5">
    <source>
        <dbReference type="ARBA" id="ARBA00023136"/>
    </source>
</evidence>
<keyword evidence="3 6" id="KW-0812">Transmembrane</keyword>
<dbReference type="FunFam" id="1.20.1260.100:FF:000001">
    <property type="entry name" value="translocator protein 2"/>
    <property type="match status" value="1"/>
</dbReference>
<proteinExistence type="inferred from homology"/>
<dbReference type="PIRSF" id="PIRSF005859">
    <property type="entry name" value="PBR"/>
    <property type="match status" value="1"/>
</dbReference>
<keyword evidence="5 6" id="KW-0472">Membrane</keyword>
<feature type="transmembrane region" description="Helical" evidence="6">
    <location>
        <begin position="149"/>
        <end position="172"/>
    </location>
</feature>
<dbReference type="InterPro" id="IPR004307">
    <property type="entry name" value="TspO_MBR"/>
</dbReference>
<dbReference type="EMBL" id="JAEKJW010000002">
    <property type="protein sequence ID" value="MBN8196486.1"/>
    <property type="molecule type" value="Genomic_DNA"/>
</dbReference>
<evidence type="ECO:0000256" key="3">
    <source>
        <dbReference type="ARBA" id="ARBA00022692"/>
    </source>
</evidence>
<dbReference type="AlphaFoldDB" id="A0A8I1M7B4"/>
<accession>A0A8I1M7B4</accession>
<evidence type="ECO:0000313" key="8">
    <source>
        <dbReference type="Proteomes" id="UP000664405"/>
    </source>
</evidence>
<feature type="transmembrane region" description="Helical" evidence="6">
    <location>
        <begin position="64"/>
        <end position="85"/>
    </location>
</feature>
<dbReference type="PANTHER" id="PTHR10057">
    <property type="entry name" value="PERIPHERAL-TYPE BENZODIAZEPINE RECEPTOR"/>
    <property type="match status" value="1"/>
</dbReference>
<dbReference type="Pfam" id="PF03073">
    <property type="entry name" value="TspO_MBR"/>
    <property type="match status" value="1"/>
</dbReference>
<sequence length="174" mass="19497">MRDPHAETRIPNHRTPNHRTRVFALIAFMVLCLIISAAGGAVTATSVNDWYIGLQKPAFNPPNWLFGPMWTIIYFLIAFSGWRVWLKAGIANAKGQFIVYGLQLTLNLAWSFLFFGARSPFWGLVDIVILLALIIVNCAMFLKIDRLAGILLIPYVLWVGFAALLNGAIWHLNG</sequence>
<evidence type="ECO:0000313" key="7">
    <source>
        <dbReference type="EMBL" id="MBN8196486.1"/>
    </source>
</evidence>
<dbReference type="RefSeq" id="WP_206927197.1">
    <property type="nucleotide sequence ID" value="NZ_JAEKJW010000002.1"/>
</dbReference>
<dbReference type="InterPro" id="IPR038330">
    <property type="entry name" value="TspO/MBR-related_sf"/>
</dbReference>
<organism evidence="7 8">
    <name type="scientific">Thalassospira povalilytica</name>
    <dbReference type="NCBI Taxonomy" id="732237"/>
    <lineage>
        <taxon>Bacteria</taxon>
        <taxon>Pseudomonadati</taxon>
        <taxon>Pseudomonadota</taxon>
        <taxon>Alphaproteobacteria</taxon>
        <taxon>Rhodospirillales</taxon>
        <taxon>Thalassospiraceae</taxon>
        <taxon>Thalassospira</taxon>
    </lineage>
</organism>
<dbReference type="Proteomes" id="UP000664405">
    <property type="component" value="Unassembled WGS sequence"/>
</dbReference>
<feature type="transmembrane region" description="Helical" evidence="6">
    <location>
        <begin position="97"/>
        <end position="115"/>
    </location>
</feature>
<evidence type="ECO:0000256" key="4">
    <source>
        <dbReference type="ARBA" id="ARBA00022989"/>
    </source>
</evidence>
<gene>
    <name evidence="7" type="ORF">JF547_08410</name>
</gene>
<evidence type="ECO:0000256" key="2">
    <source>
        <dbReference type="ARBA" id="ARBA00007524"/>
    </source>
</evidence>
<reference evidence="7" key="1">
    <citation type="submission" date="2020-12" db="EMBL/GenBank/DDBJ databases">
        <title>Oil enriched cultivation method for isolating marine PHA-producing bacteria.</title>
        <authorList>
            <person name="Zheng W."/>
            <person name="Yu S."/>
            <person name="Huang Y."/>
        </authorList>
    </citation>
    <scope>NUCLEOTIDE SEQUENCE</scope>
    <source>
        <strain evidence="7">SY-2-3</strain>
    </source>
</reference>
<feature type="transmembrane region" description="Helical" evidence="6">
    <location>
        <begin position="121"/>
        <end position="142"/>
    </location>
</feature>
<dbReference type="PANTHER" id="PTHR10057:SF0">
    <property type="entry name" value="TRANSLOCATOR PROTEIN"/>
    <property type="match status" value="1"/>
</dbReference>
<feature type="transmembrane region" description="Helical" evidence="6">
    <location>
        <begin position="21"/>
        <end position="44"/>
    </location>
</feature>